<dbReference type="Proteomes" id="UP001597549">
    <property type="component" value="Unassembled WGS sequence"/>
</dbReference>
<reference evidence="2" key="1">
    <citation type="journal article" date="2019" name="Int. J. Syst. Evol. Microbiol.">
        <title>The Global Catalogue of Microorganisms (GCM) 10K type strain sequencing project: providing services to taxonomists for standard genome sequencing and annotation.</title>
        <authorList>
            <consortium name="The Broad Institute Genomics Platform"/>
            <consortium name="The Broad Institute Genome Sequencing Center for Infectious Disease"/>
            <person name="Wu L."/>
            <person name="Ma J."/>
        </authorList>
    </citation>
    <scope>NUCLEOTIDE SEQUENCE [LARGE SCALE GENOMIC DNA]</scope>
    <source>
        <strain evidence="2">KCTC 52644</strain>
    </source>
</reference>
<name>A0ABW5ZCA9_9FLAO</name>
<protein>
    <submittedName>
        <fullName evidence="1">DKNYY domain-containing protein</fullName>
    </submittedName>
</protein>
<sequence>MSSTLVVPLSNCEFMDEDVYIVNPQSVIYENCTTRKYIFPDMSSFRFPKRNENGFFALDKNGVYFRGDFIKTDTTGFELIGVKYDYTNTEVLWKTNTNIYKNSEIVIVSDVASFEPIECYNGSYFRDKDFVYYFDKKIEGSDGLSVSKSCDNSCFDKYNYYLDGKILRFENEKVMPVNKSIVKTSKYVLSKDFQKLNMDVKTLVAFSDSYTMDKDFVYYETEKLAIKPINFKNVKVWEQVNSAYISDGLKIYFRDGNVEPNFDAKTFGMLPHSDFCYDKNGIYEREWVEKLDDVINVKFPFNYKNKVTSENTFITDDSSYIIYENQAYDPWRKILYENLTKEQLKLAKENRLVLSKNMLQRTLVEKKFDDLLIKKGNKIYWDNKETRADASSFVQLNYYYYKDKNHVFYYDIEKGLIILKGIDTNTTTIFNEFLKDATNIYCGKVRILKNKDTVLLAVFAGYRQGCSQDSQYPSNYYLFKNTEGYWLVSLSNEVLVRKLGNSLDIPWNENLKCLEIQ</sequence>
<keyword evidence="2" id="KW-1185">Reference proteome</keyword>
<evidence type="ECO:0000313" key="1">
    <source>
        <dbReference type="EMBL" id="MFD2910106.1"/>
    </source>
</evidence>
<dbReference type="EMBL" id="JBHUOL010000022">
    <property type="protein sequence ID" value="MFD2910106.1"/>
    <property type="molecule type" value="Genomic_DNA"/>
</dbReference>
<accession>A0ABW5ZCA9</accession>
<dbReference type="RefSeq" id="WP_379809261.1">
    <property type="nucleotide sequence ID" value="NZ_JBHUOL010000022.1"/>
</dbReference>
<dbReference type="Pfam" id="PF13644">
    <property type="entry name" value="DKNYY"/>
    <property type="match status" value="1"/>
</dbReference>
<evidence type="ECO:0000313" key="2">
    <source>
        <dbReference type="Proteomes" id="UP001597549"/>
    </source>
</evidence>
<dbReference type="InterPro" id="IPR027375">
    <property type="entry name" value="DKNYY"/>
</dbReference>
<proteinExistence type="predicted"/>
<comment type="caution">
    <text evidence="1">The sequence shown here is derived from an EMBL/GenBank/DDBJ whole genome shotgun (WGS) entry which is preliminary data.</text>
</comment>
<organism evidence="1 2">
    <name type="scientific">Flavobacterium ardleyense</name>
    <dbReference type="NCBI Taxonomy" id="2038737"/>
    <lineage>
        <taxon>Bacteria</taxon>
        <taxon>Pseudomonadati</taxon>
        <taxon>Bacteroidota</taxon>
        <taxon>Flavobacteriia</taxon>
        <taxon>Flavobacteriales</taxon>
        <taxon>Flavobacteriaceae</taxon>
        <taxon>Flavobacterium</taxon>
    </lineage>
</organism>
<gene>
    <name evidence="1" type="ORF">ACFSX9_15355</name>
</gene>